<feature type="transmembrane region" description="Helical" evidence="6">
    <location>
        <begin position="404"/>
        <end position="427"/>
    </location>
</feature>
<evidence type="ECO:0000256" key="6">
    <source>
        <dbReference type="SAM" id="Phobius"/>
    </source>
</evidence>
<dbReference type="GO" id="GO:0012505">
    <property type="term" value="C:endomembrane system"/>
    <property type="evidence" value="ECO:0007669"/>
    <property type="project" value="UniProtKB-SubCell"/>
</dbReference>
<feature type="transmembrane region" description="Helical" evidence="6">
    <location>
        <begin position="377"/>
        <end position="398"/>
    </location>
</feature>
<dbReference type="GO" id="GO:0003954">
    <property type="term" value="F:NADH dehydrogenase activity"/>
    <property type="evidence" value="ECO:0007669"/>
    <property type="project" value="TreeGrafter"/>
</dbReference>
<dbReference type="PRINTS" id="PR01434">
    <property type="entry name" value="NADHDHGNASE5"/>
</dbReference>
<feature type="transmembrane region" description="Helical" evidence="6">
    <location>
        <begin position="703"/>
        <end position="720"/>
    </location>
</feature>
<feature type="transmembrane region" description="Helical" evidence="6">
    <location>
        <begin position="280"/>
        <end position="301"/>
    </location>
</feature>
<evidence type="ECO:0000256" key="1">
    <source>
        <dbReference type="ARBA" id="ARBA00004127"/>
    </source>
</evidence>
<evidence type="ECO:0000259" key="7">
    <source>
        <dbReference type="Pfam" id="PF00361"/>
    </source>
</evidence>
<dbReference type="GO" id="GO:0016020">
    <property type="term" value="C:membrane"/>
    <property type="evidence" value="ECO:0007669"/>
    <property type="project" value="UniProtKB-SubCell"/>
</dbReference>
<evidence type="ECO:0000259" key="8">
    <source>
        <dbReference type="Pfam" id="PF00662"/>
    </source>
</evidence>
<dbReference type="EMBL" id="SSMQ01000038">
    <property type="protein sequence ID" value="TKD01650.1"/>
    <property type="molecule type" value="Genomic_DNA"/>
</dbReference>
<feature type="domain" description="NADH:quinone oxidoreductase/Mrp antiporter transmembrane" evidence="7">
    <location>
        <begin position="137"/>
        <end position="369"/>
    </location>
</feature>
<feature type="transmembrane region" description="Helical" evidence="6">
    <location>
        <begin position="120"/>
        <end position="138"/>
    </location>
</feature>
<protein>
    <recommendedName>
        <fullName evidence="11">NADH-quinone oxidoreductase subunit L</fullName>
    </recommendedName>
</protein>
<keyword evidence="4 6" id="KW-0472">Membrane</keyword>
<dbReference type="RefSeq" id="WP_136932600.1">
    <property type="nucleotide sequence ID" value="NZ_SSMQ01000038.1"/>
</dbReference>
<feature type="transmembrane region" description="Helical" evidence="6">
    <location>
        <begin position="308"/>
        <end position="328"/>
    </location>
</feature>
<keyword evidence="2 5" id="KW-0812">Transmembrane</keyword>
<evidence type="ECO:0000256" key="3">
    <source>
        <dbReference type="ARBA" id="ARBA00022989"/>
    </source>
</evidence>
<dbReference type="AlphaFoldDB" id="A0A4U1J4P0"/>
<feature type="transmembrane region" description="Helical" evidence="6">
    <location>
        <begin position="448"/>
        <end position="472"/>
    </location>
</feature>
<name>A0A4U1J4P0_9BACT</name>
<gene>
    <name evidence="9" type="ORF">E8A74_30345</name>
</gene>
<evidence type="ECO:0000256" key="2">
    <source>
        <dbReference type="ARBA" id="ARBA00022692"/>
    </source>
</evidence>
<evidence type="ECO:0000313" key="10">
    <source>
        <dbReference type="Proteomes" id="UP000309215"/>
    </source>
</evidence>
<dbReference type="InterPro" id="IPR001516">
    <property type="entry name" value="Proton_antipo_N"/>
</dbReference>
<dbReference type="GO" id="GO:0042773">
    <property type="term" value="P:ATP synthesis coupled electron transport"/>
    <property type="evidence" value="ECO:0007669"/>
    <property type="project" value="InterPro"/>
</dbReference>
<feature type="transmembrane region" description="Helical" evidence="6">
    <location>
        <begin position="38"/>
        <end position="68"/>
    </location>
</feature>
<feature type="domain" description="NADH-Ubiquinone oxidoreductase (complex I) chain 5 N-terminal" evidence="8">
    <location>
        <begin position="71"/>
        <end position="121"/>
    </location>
</feature>
<dbReference type="Pfam" id="PF00662">
    <property type="entry name" value="Proton_antipo_N"/>
    <property type="match status" value="1"/>
</dbReference>
<dbReference type="GO" id="GO:0008137">
    <property type="term" value="F:NADH dehydrogenase (ubiquinone) activity"/>
    <property type="evidence" value="ECO:0007669"/>
    <property type="project" value="InterPro"/>
</dbReference>
<feature type="transmembrane region" description="Helical" evidence="6">
    <location>
        <begin position="501"/>
        <end position="524"/>
    </location>
</feature>
<evidence type="ECO:0008006" key="11">
    <source>
        <dbReference type="Google" id="ProtNLM"/>
    </source>
</evidence>
<dbReference type="Pfam" id="PF00361">
    <property type="entry name" value="Proton_antipo_M"/>
    <property type="match status" value="1"/>
</dbReference>
<comment type="caution">
    <text evidence="9">The sequence shown here is derived from an EMBL/GenBank/DDBJ whole genome shotgun (WGS) entry which is preliminary data.</text>
</comment>
<dbReference type="GO" id="GO:0015990">
    <property type="term" value="P:electron transport coupled proton transport"/>
    <property type="evidence" value="ECO:0007669"/>
    <property type="project" value="TreeGrafter"/>
</dbReference>
<dbReference type="PANTHER" id="PTHR42829">
    <property type="entry name" value="NADH-UBIQUINONE OXIDOREDUCTASE CHAIN 5"/>
    <property type="match status" value="1"/>
</dbReference>
<feature type="transmembrane region" description="Helical" evidence="6">
    <location>
        <begin position="88"/>
        <end position="108"/>
    </location>
</feature>
<dbReference type="InterPro" id="IPR001750">
    <property type="entry name" value="ND/Mrp_TM"/>
</dbReference>
<keyword evidence="3 6" id="KW-1133">Transmembrane helix</keyword>
<feature type="transmembrane region" description="Helical" evidence="6">
    <location>
        <begin position="252"/>
        <end position="268"/>
    </location>
</feature>
<dbReference type="InterPro" id="IPR003945">
    <property type="entry name" value="NU5C-like"/>
</dbReference>
<evidence type="ECO:0000256" key="5">
    <source>
        <dbReference type="RuleBase" id="RU000320"/>
    </source>
</evidence>
<keyword evidence="10" id="KW-1185">Reference proteome</keyword>
<evidence type="ECO:0000256" key="4">
    <source>
        <dbReference type="ARBA" id="ARBA00023136"/>
    </source>
</evidence>
<accession>A0A4U1J4P0</accession>
<comment type="subcellular location">
    <subcellularLocation>
        <location evidence="1">Endomembrane system</location>
        <topology evidence="1">Multi-pass membrane protein</topology>
    </subcellularLocation>
    <subcellularLocation>
        <location evidence="5">Membrane</location>
        <topology evidence="5">Multi-pass membrane protein</topology>
    </subcellularLocation>
</comment>
<organism evidence="9 10">
    <name type="scientific">Polyangium fumosum</name>
    <dbReference type="NCBI Taxonomy" id="889272"/>
    <lineage>
        <taxon>Bacteria</taxon>
        <taxon>Pseudomonadati</taxon>
        <taxon>Myxococcota</taxon>
        <taxon>Polyangia</taxon>
        <taxon>Polyangiales</taxon>
        <taxon>Polyangiaceae</taxon>
        <taxon>Polyangium</taxon>
    </lineage>
</organism>
<dbReference type="OrthoDB" id="9768329at2"/>
<dbReference type="PANTHER" id="PTHR42829:SF2">
    <property type="entry name" value="NADH-UBIQUINONE OXIDOREDUCTASE CHAIN 5"/>
    <property type="match status" value="1"/>
</dbReference>
<feature type="transmembrane region" description="Helical" evidence="6">
    <location>
        <begin position="174"/>
        <end position="193"/>
    </location>
</feature>
<reference evidence="9 10" key="1">
    <citation type="submission" date="2019-04" db="EMBL/GenBank/DDBJ databases">
        <authorList>
            <person name="Li Y."/>
            <person name="Wang J."/>
        </authorList>
    </citation>
    <scope>NUCLEOTIDE SEQUENCE [LARGE SCALE GENOMIC DNA]</scope>
    <source>
        <strain evidence="9 10">DSM 14668</strain>
    </source>
</reference>
<evidence type="ECO:0000313" key="9">
    <source>
        <dbReference type="EMBL" id="TKD01650.1"/>
    </source>
</evidence>
<sequence>MLERLAVLIPLLPLVAAILIGLCALGGRPLRERTTSRLALGATLLSFLGAGALLVRSTLGAAPATIFLAPWIETRAYQAPLELLLDPLSASLALLVTGFGALVLKFSTNYMHREAGFPRFFAVMCFFLAAMLLLVLAGNLVMTFVGWEGAGLASYLLIGYHYDRKAPARAATYAFVTNRIGDAAFLCAIFIAWHELGTVRYASLFRAAETTNHGALSALGFCLLVAAAAKSAQLPFSPWISRAMEGPTPSSALFYGAVMVTAGLFLVLRMNPVLVHAPDVLRAMAAMGAATALYGGLVSLVQTDVKSGLIFSTVSQLGLMFLAVGLGARGIALFHLFAHALLRGAQFLTAPSTLLLVTRDEPSREERPVAGEVEPAFWLLLAGLLGVLALPFLTEIWAGPDAPLSPGAFLSAAGAGMALFCGGHYLLRFAQRGLANAGNGAEWKTVSSFVEFGPAWIAPAVVGAVSLSLGLAPGGRPHGLFHLVLDPLLVRGGLGRAAHPFWAFGLMLLLGCLLVAGWATALYFHRAAPERPGILPTRLRGLYVTALARFWLEPLYERLLLAPILRLGRALDHLDGSLLDRAFGRPLSPEDAPAPLATFQEKVLAGEIDDADPFAAVRVALERQTTSGAAMAHGDEPPPAPGAEDDFARGRGIAGRIVQYAAALANLIEKHIVRRAIGRGIPITGDLLGRTLDHVEALLERPVVVGALVVLSLFVVVCWAV</sequence>
<dbReference type="Proteomes" id="UP000309215">
    <property type="component" value="Unassembled WGS sequence"/>
</dbReference>
<feature type="transmembrane region" description="Helical" evidence="6">
    <location>
        <begin position="213"/>
        <end position="232"/>
    </location>
</feature>
<feature type="transmembrane region" description="Helical" evidence="6">
    <location>
        <begin position="6"/>
        <end position="26"/>
    </location>
</feature>
<proteinExistence type="predicted"/>